<reference evidence="2" key="1">
    <citation type="submission" date="2025-08" db="UniProtKB">
        <authorList>
            <consortium name="Ensembl"/>
        </authorList>
    </citation>
    <scope>IDENTIFICATION</scope>
</reference>
<proteinExistence type="predicted"/>
<feature type="domain" description="AP-5 complex subunit zeta-1 N-terminal TPR" evidence="1">
    <location>
        <begin position="10"/>
        <end position="55"/>
    </location>
</feature>
<dbReference type="Pfam" id="PF25153">
    <property type="entry name" value="TPR_AP5Z1"/>
    <property type="match status" value="1"/>
</dbReference>
<organism evidence="2 3">
    <name type="scientific">Anas zonorhyncha</name>
    <name type="common">Eastern spot-billed duck</name>
    <dbReference type="NCBI Taxonomy" id="75864"/>
    <lineage>
        <taxon>Eukaryota</taxon>
        <taxon>Metazoa</taxon>
        <taxon>Chordata</taxon>
        <taxon>Craniata</taxon>
        <taxon>Vertebrata</taxon>
        <taxon>Euteleostomi</taxon>
        <taxon>Archelosauria</taxon>
        <taxon>Archosauria</taxon>
        <taxon>Dinosauria</taxon>
        <taxon>Saurischia</taxon>
        <taxon>Theropoda</taxon>
        <taxon>Coelurosauria</taxon>
        <taxon>Aves</taxon>
        <taxon>Neognathae</taxon>
        <taxon>Galloanserae</taxon>
        <taxon>Anseriformes</taxon>
        <taxon>Anatidae</taxon>
        <taxon>Anatinae</taxon>
        <taxon>Anas</taxon>
    </lineage>
</organism>
<accession>A0A8B9UX47</accession>
<evidence type="ECO:0000259" key="1">
    <source>
        <dbReference type="Pfam" id="PF25153"/>
    </source>
</evidence>
<sequence>NLPSGAEPLEAQPEELQRFAARVAAQLQGPEPGPEAAACLQRLHLVVAASKYPRRSVRASAALWRPNVTVWDKAGGWCFKKHPLWS</sequence>
<evidence type="ECO:0000313" key="3">
    <source>
        <dbReference type="Proteomes" id="UP000694549"/>
    </source>
</evidence>
<name>A0A8B9UX47_9AVES</name>
<dbReference type="Ensembl" id="ENSAZOT00000016984.1">
    <property type="protein sequence ID" value="ENSAZOP00000015795.1"/>
    <property type="gene ID" value="ENSAZOG00000010293.1"/>
</dbReference>
<dbReference type="AlphaFoldDB" id="A0A8B9UX47"/>
<reference evidence="2" key="2">
    <citation type="submission" date="2025-09" db="UniProtKB">
        <authorList>
            <consortium name="Ensembl"/>
        </authorList>
    </citation>
    <scope>IDENTIFICATION</scope>
</reference>
<dbReference type="InterPro" id="IPR056857">
    <property type="entry name" value="TPR_AP5Z1_N"/>
</dbReference>
<protein>
    <recommendedName>
        <fullName evidence="1">AP-5 complex subunit zeta-1 N-terminal TPR domain-containing protein</fullName>
    </recommendedName>
</protein>
<keyword evidence="3" id="KW-1185">Reference proteome</keyword>
<evidence type="ECO:0000313" key="2">
    <source>
        <dbReference type="Ensembl" id="ENSAZOP00000015795.1"/>
    </source>
</evidence>
<dbReference type="Proteomes" id="UP000694549">
    <property type="component" value="Unplaced"/>
</dbReference>